<sequence>MGIGRWIGGVARGGRDPDFVLVSAVPAQEARRRLGAAVVSGTQAWRRAPMMVPDDRVVYGHVGEDGFRLMLLRVRFSRHLRQPSLRGEIVAVPAGCEIRCTPGGSQPGRALLWAGAVAGSLIVLLGVVDTVVPLVHGSFREALIGPVVVGAGTAVALLGAGLAWLARGVNRTDSEFLRSWVAEKLDGSPAR</sequence>
<dbReference type="AlphaFoldDB" id="A0A117MQZ5"/>
<reference evidence="2 3" key="1">
    <citation type="submission" date="2015-10" db="EMBL/GenBank/DDBJ databases">
        <authorList>
            <person name="Gilbert D.G."/>
        </authorList>
    </citation>
    <scope>NUCLEOTIDE SEQUENCE [LARGE SCALE GENOMIC DNA]</scope>
    <source>
        <strain evidence="2 3">NRRL B-16712</strain>
    </source>
</reference>
<dbReference type="RefSeq" id="WP_067695281.1">
    <property type="nucleotide sequence ID" value="NZ_LLZH01000234.1"/>
</dbReference>
<dbReference type="Proteomes" id="UP000053244">
    <property type="component" value="Unassembled WGS sequence"/>
</dbReference>
<comment type="caution">
    <text evidence="2">The sequence shown here is derived from an EMBL/GenBank/DDBJ whole genome shotgun (WGS) entry which is preliminary data.</text>
</comment>
<evidence type="ECO:0000256" key="1">
    <source>
        <dbReference type="SAM" id="Phobius"/>
    </source>
</evidence>
<organism evidence="2 3">
    <name type="scientific">Actinoplanes awajinensis subsp. mycoplanecinus</name>
    <dbReference type="NCBI Taxonomy" id="135947"/>
    <lineage>
        <taxon>Bacteria</taxon>
        <taxon>Bacillati</taxon>
        <taxon>Actinomycetota</taxon>
        <taxon>Actinomycetes</taxon>
        <taxon>Micromonosporales</taxon>
        <taxon>Micromonosporaceae</taxon>
        <taxon>Actinoplanes</taxon>
    </lineage>
</organism>
<name>A0A117MQZ5_9ACTN</name>
<evidence type="ECO:0000313" key="2">
    <source>
        <dbReference type="EMBL" id="KUL30984.1"/>
    </source>
</evidence>
<feature type="transmembrane region" description="Helical" evidence="1">
    <location>
        <begin position="111"/>
        <end position="136"/>
    </location>
</feature>
<gene>
    <name evidence="2" type="ORF">ADL15_23875</name>
</gene>
<feature type="transmembrane region" description="Helical" evidence="1">
    <location>
        <begin position="142"/>
        <end position="166"/>
    </location>
</feature>
<keyword evidence="1" id="KW-0812">Transmembrane</keyword>
<keyword evidence="1" id="KW-1133">Transmembrane helix</keyword>
<keyword evidence="1" id="KW-0472">Membrane</keyword>
<dbReference type="EMBL" id="LLZH01000234">
    <property type="protein sequence ID" value="KUL30984.1"/>
    <property type="molecule type" value="Genomic_DNA"/>
</dbReference>
<evidence type="ECO:0000313" key="3">
    <source>
        <dbReference type="Proteomes" id="UP000053244"/>
    </source>
</evidence>
<protein>
    <submittedName>
        <fullName evidence="2">Uncharacterized protein</fullName>
    </submittedName>
</protein>
<proteinExistence type="predicted"/>
<accession>A0A117MQZ5</accession>
<keyword evidence="3" id="KW-1185">Reference proteome</keyword>